<evidence type="ECO:0000313" key="5">
    <source>
        <dbReference type="EMBL" id="GAA5523913.1"/>
    </source>
</evidence>
<evidence type="ECO:0000256" key="1">
    <source>
        <dbReference type="ARBA" id="ARBA00005233"/>
    </source>
</evidence>
<dbReference type="InterPro" id="IPR045584">
    <property type="entry name" value="Pilin-like"/>
</dbReference>
<reference evidence="5 6" key="1">
    <citation type="submission" date="2024-02" db="EMBL/GenBank/DDBJ databases">
        <title>Microbulbifer aestuariivivens NBRC 112533.</title>
        <authorList>
            <person name="Ichikawa N."/>
            <person name="Katano-Makiyama Y."/>
            <person name="Hidaka K."/>
        </authorList>
    </citation>
    <scope>NUCLEOTIDE SEQUENCE [LARGE SCALE GENOMIC DNA]</scope>
    <source>
        <strain evidence="5 6">NBRC 112533</strain>
    </source>
</reference>
<comment type="similarity">
    <text evidence="1 3">Belongs to the N-Me-Phe pilin family.</text>
</comment>
<dbReference type="InterPro" id="IPR001082">
    <property type="entry name" value="Pilin"/>
</dbReference>
<sequence>MKKQQGFTLIELMIVVAIIGILAAVALPAYQDYTVRAKLAEPVSLMASAKMDIYERMVSGGGWPNDTDGEAIVDKIEANSDLVNTAEYEKGTTSADPTKVTLTLEKTGDAAVDTKDLVFTLTATENGLKVACTTNVKAEAYNKLPSQCRSAAST</sequence>
<dbReference type="Pfam" id="PF00114">
    <property type="entry name" value="Pilin"/>
    <property type="match status" value="1"/>
</dbReference>
<dbReference type="RefSeq" id="WP_345548488.1">
    <property type="nucleotide sequence ID" value="NZ_BAABRT010000003.1"/>
</dbReference>
<dbReference type="Gene3D" id="3.30.700.10">
    <property type="entry name" value="Glycoprotein, Type 4 Pilin"/>
    <property type="match status" value="1"/>
</dbReference>
<dbReference type="EMBL" id="BAABRT010000003">
    <property type="protein sequence ID" value="GAA5523913.1"/>
    <property type="molecule type" value="Genomic_DNA"/>
</dbReference>
<dbReference type="Pfam" id="PF07963">
    <property type="entry name" value="N_methyl"/>
    <property type="match status" value="1"/>
</dbReference>
<keyword evidence="4" id="KW-1133">Transmembrane helix</keyword>
<dbReference type="SUPFAM" id="SSF54523">
    <property type="entry name" value="Pili subunits"/>
    <property type="match status" value="1"/>
</dbReference>
<name>A0ABP9WNP3_9GAMM</name>
<dbReference type="PROSITE" id="PS00409">
    <property type="entry name" value="PROKAR_NTER_METHYL"/>
    <property type="match status" value="1"/>
</dbReference>
<feature type="transmembrane region" description="Helical" evidence="4">
    <location>
        <begin position="12"/>
        <end position="30"/>
    </location>
</feature>
<proteinExistence type="inferred from homology"/>
<dbReference type="Proteomes" id="UP001408594">
    <property type="component" value="Unassembled WGS sequence"/>
</dbReference>
<comment type="caution">
    <text evidence="5">The sequence shown here is derived from an EMBL/GenBank/DDBJ whole genome shotgun (WGS) entry which is preliminary data.</text>
</comment>
<keyword evidence="4" id="KW-0472">Membrane</keyword>
<evidence type="ECO:0000256" key="4">
    <source>
        <dbReference type="SAM" id="Phobius"/>
    </source>
</evidence>
<dbReference type="InterPro" id="IPR012902">
    <property type="entry name" value="N_methyl_site"/>
</dbReference>
<keyword evidence="6" id="KW-1185">Reference proteome</keyword>
<keyword evidence="3" id="KW-0281">Fimbrium</keyword>
<keyword evidence="2" id="KW-0488">Methylation</keyword>
<dbReference type="PANTHER" id="PTHR30093:SF34">
    <property type="entry name" value="PREPILIN PEPTIDASE-DEPENDENT PROTEIN D"/>
    <property type="match status" value="1"/>
</dbReference>
<dbReference type="PANTHER" id="PTHR30093">
    <property type="entry name" value="GENERAL SECRETION PATHWAY PROTEIN G"/>
    <property type="match status" value="1"/>
</dbReference>
<organism evidence="5 6">
    <name type="scientific">Microbulbifer aestuariivivens</name>
    <dbReference type="NCBI Taxonomy" id="1908308"/>
    <lineage>
        <taxon>Bacteria</taxon>
        <taxon>Pseudomonadati</taxon>
        <taxon>Pseudomonadota</taxon>
        <taxon>Gammaproteobacteria</taxon>
        <taxon>Cellvibrionales</taxon>
        <taxon>Microbulbiferaceae</taxon>
        <taxon>Microbulbifer</taxon>
    </lineage>
</organism>
<keyword evidence="4" id="KW-0812">Transmembrane</keyword>
<protein>
    <submittedName>
        <fullName evidence="5">Fimbrial protein</fullName>
    </submittedName>
</protein>
<evidence type="ECO:0000313" key="6">
    <source>
        <dbReference type="Proteomes" id="UP001408594"/>
    </source>
</evidence>
<evidence type="ECO:0000256" key="2">
    <source>
        <dbReference type="ARBA" id="ARBA00022481"/>
    </source>
</evidence>
<accession>A0ABP9WNP3</accession>
<evidence type="ECO:0000256" key="3">
    <source>
        <dbReference type="RuleBase" id="RU000389"/>
    </source>
</evidence>
<dbReference type="NCBIfam" id="TIGR02532">
    <property type="entry name" value="IV_pilin_GFxxxE"/>
    <property type="match status" value="1"/>
</dbReference>
<gene>
    <name evidence="5" type="primary">pilE</name>
    <name evidence="5" type="ORF">Maes01_00462</name>
</gene>